<dbReference type="Proteomes" id="UP000332933">
    <property type="component" value="Unassembled WGS sequence"/>
</dbReference>
<dbReference type="EMBL" id="VJMH01005438">
    <property type="protein sequence ID" value="KAF0695989.1"/>
    <property type="molecule type" value="Genomic_DNA"/>
</dbReference>
<evidence type="ECO:0000313" key="2">
    <source>
        <dbReference type="EMBL" id="VFT90042.1"/>
    </source>
</evidence>
<reference evidence="1" key="2">
    <citation type="submission" date="2019-06" db="EMBL/GenBank/DDBJ databases">
        <title>Genomics analysis of Aphanomyces spp. identifies a new class of oomycete effector associated with host adaptation.</title>
        <authorList>
            <person name="Gaulin E."/>
        </authorList>
    </citation>
    <scope>NUCLEOTIDE SEQUENCE</scope>
    <source>
        <strain evidence="1">CBS 578.67</strain>
    </source>
</reference>
<dbReference type="Gene3D" id="6.10.140.2220">
    <property type="match status" value="1"/>
</dbReference>
<evidence type="ECO:0000313" key="1">
    <source>
        <dbReference type="EMBL" id="KAF0695989.1"/>
    </source>
</evidence>
<accession>A0A485KYE1</accession>
<dbReference type="OrthoDB" id="60251at2759"/>
<sequence length="321" mass="36350">MIRYCGREHQMEHFPLHKSSCSAVKKAADSAAHELSVLVAIEGFDIACGAGQFWRMYETRPYMLSLAAQIDALEAMGTETSLHAAVDLLFECFRLNRSDNMGLRDVLPGILLRLQDDQALYDFARWWAQDRPHYEWENTSLPYLDTRGADATESPDVANFTSPYGGPSLHHLVAVVLVKFRVLEDLGVRRGWRTFLRGTHRARLRGHVPLLHRIHRFLSHRSNATPADNDDDDDPAIETLERQITRLLLHTQRKHPRIWKALVHPAPLLATPDPDLFSLGDENEVKKAVVRLLPAWRDTPGAIDRLIAHVGSAAPNYDSHT</sequence>
<reference evidence="2 3" key="1">
    <citation type="submission" date="2019-03" db="EMBL/GenBank/DDBJ databases">
        <authorList>
            <person name="Gaulin E."/>
            <person name="Dumas B."/>
        </authorList>
    </citation>
    <scope>NUCLEOTIDE SEQUENCE [LARGE SCALE GENOMIC DNA]</scope>
    <source>
        <strain evidence="2">CBS 568.67</strain>
    </source>
</reference>
<protein>
    <submittedName>
        <fullName evidence="2">Aste57867_13202 protein</fullName>
    </submittedName>
</protein>
<gene>
    <name evidence="2" type="primary">Aste57867_13202</name>
    <name evidence="1" type="ORF">As57867_013153</name>
    <name evidence="2" type="ORF">ASTE57867_13202</name>
</gene>
<organism evidence="2 3">
    <name type="scientific">Aphanomyces stellatus</name>
    <dbReference type="NCBI Taxonomy" id="120398"/>
    <lineage>
        <taxon>Eukaryota</taxon>
        <taxon>Sar</taxon>
        <taxon>Stramenopiles</taxon>
        <taxon>Oomycota</taxon>
        <taxon>Saprolegniomycetes</taxon>
        <taxon>Saprolegniales</taxon>
        <taxon>Verrucalvaceae</taxon>
        <taxon>Aphanomyces</taxon>
    </lineage>
</organism>
<evidence type="ECO:0000313" key="3">
    <source>
        <dbReference type="Proteomes" id="UP000332933"/>
    </source>
</evidence>
<dbReference type="AlphaFoldDB" id="A0A485KYE1"/>
<dbReference type="EMBL" id="CAADRA010005459">
    <property type="protein sequence ID" value="VFT90042.1"/>
    <property type="molecule type" value="Genomic_DNA"/>
</dbReference>
<proteinExistence type="predicted"/>
<keyword evidence="3" id="KW-1185">Reference proteome</keyword>
<name>A0A485KYE1_9STRA</name>